<dbReference type="PATRIC" id="fig|1396.433.peg.991"/>
<name>A0A0G8BTG2_9BACI</name>
<dbReference type="AlphaFoldDB" id="A0A0G8BTG2"/>
<proteinExistence type="predicted"/>
<protein>
    <submittedName>
        <fullName evidence="1">Uncharacterized protein</fullName>
    </submittedName>
</protein>
<evidence type="ECO:0000313" key="2">
    <source>
        <dbReference type="Proteomes" id="UP000035350"/>
    </source>
</evidence>
<reference evidence="1 2" key="1">
    <citation type="journal article" date="2015" name="Genome Announc.">
        <title>Next-Generation Whole-Genome Sequencing of Eight Strains of Bacillus cereus, Isolated from Food.</title>
        <authorList>
            <person name="Krawczyk A.O."/>
            <person name="de Jong A."/>
            <person name="Eijlander R.T."/>
            <person name="Berendsen E.M."/>
            <person name="Holsappel S."/>
            <person name="Wells-Bennik M.H."/>
            <person name="Kuipers O.P."/>
        </authorList>
    </citation>
    <scope>NUCLEOTIDE SEQUENCE [LARGE SCALE GENOMIC DNA]</scope>
    <source>
        <strain evidence="1 2">B4147</strain>
    </source>
</reference>
<sequence>MDVSAWCRQNSSRKKFRKDVATRKGWRFSVAKRKNKEEKDNILDSFSI</sequence>
<reference evidence="2" key="2">
    <citation type="submission" date="2015-04" db="EMBL/GenBank/DDBJ databases">
        <title>Draft Genome Sequences of Eight Spore-Forming Food Isolates of Bacillus cereus Genome sequencing.</title>
        <authorList>
            <person name="Krawcyk A.O."/>
            <person name="de Jong A."/>
            <person name="Eijlander R.T."/>
            <person name="Berendsen E.M."/>
            <person name="Holsappel S."/>
            <person name="Wells-Bennik M."/>
            <person name="Kuipers O.P."/>
        </authorList>
    </citation>
    <scope>NUCLEOTIDE SEQUENCE [LARGE SCALE GENOMIC DNA]</scope>
    <source>
        <strain evidence="2">B4147</strain>
    </source>
</reference>
<comment type="caution">
    <text evidence="1">The sequence shown here is derived from an EMBL/GenBank/DDBJ whole genome shotgun (WGS) entry which is preliminary data.</text>
</comment>
<evidence type="ECO:0000313" key="1">
    <source>
        <dbReference type="EMBL" id="KKZ90862.1"/>
    </source>
</evidence>
<organism evidence="1 2">
    <name type="scientific">Bacillus wiedmannii</name>
    <dbReference type="NCBI Taxonomy" id="1890302"/>
    <lineage>
        <taxon>Bacteria</taxon>
        <taxon>Bacillati</taxon>
        <taxon>Bacillota</taxon>
        <taxon>Bacilli</taxon>
        <taxon>Bacillales</taxon>
        <taxon>Bacillaceae</taxon>
        <taxon>Bacillus</taxon>
        <taxon>Bacillus cereus group</taxon>
    </lineage>
</organism>
<dbReference type="Proteomes" id="UP000035350">
    <property type="component" value="Unassembled WGS sequence"/>
</dbReference>
<gene>
    <name evidence="1" type="ORF">B4147_0225</name>
</gene>
<dbReference type="EMBL" id="LCYN01000039">
    <property type="protein sequence ID" value="KKZ90862.1"/>
    <property type="molecule type" value="Genomic_DNA"/>
</dbReference>
<accession>A0A0G8BTG2</accession>